<dbReference type="Proteomes" id="UP000004837">
    <property type="component" value="Unassembled WGS sequence"/>
</dbReference>
<dbReference type="InParanoid" id="I0JX59"/>
<dbReference type="GO" id="GO:0008882">
    <property type="term" value="F:[glutamate-ammonia-ligase] adenylyltransferase activity"/>
    <property type="evidence" value="ECO:0007669"/>
    <property type="project" value="InterPro"/>
</dbReference>
<dbReference type="NCBIfam" id="TIGR01693">
    <property type="entry name" value="UTase_glnD"/>
    <property type="match status" value="1"/>
</dbReference>
<dbReference type="SUPFAM" id="SSF81891">
    <property type="entry name" value="Poly A polymerase C-terminal region-like"/>
    <property type="match status" value="1"/>
</dbReference>
<dbReference type="InterPro" id="IPR043519">
    <property type="entry name" value="NT_sf"/>
</dbReference>
<dbReference type="InterPro" id="IPR002912">
    <property type="entry name" value="ACT_dom"/>
</dbReference>
<dbReference type="EC" id="2.7.7.59" evidence="6"/>
<evidence type="ECO:0000256" key="6">
    <source>
        <dbReference type="HAMAP-Rule" id="MF_00277"/>
    </source>
</evidence>
<evidence type="ECO:0000256" key="4">
    <source>
        <dbReference type="ARBA" id="ARBA00022842"/>
    </source>
</evidence>
<dbReference type="GO" id="GO:0008773">
    <property type="term" value="F:[protein-PII] uridylyltransferase activity"/>
    <property type="evidence" value="ECO:0007669"/>
    <property type="project" value="UniProtKB-UniRule"/>
</dbReference>
<dbReference type="PANTHER" id="PTHR47320:SF1">
    <property type="entry name" value="BIFUNCTIONAL URIDYLYLTRANSFERASE_URIDYLYL-REMOVING ENZYME"/>
    <property type="match status" value="1"/>
</dbReference>
<dbReference type="InterPro" id="IPR006674">
    <property type="entry name" value="HD_domain"/>
</dbReference>
<comment type="catalytic activity">
    <reaction evidence="6">
        <text>[protein-PII]-L-tyrosine + UTP = [protein-PII]-uridylyl-L-tyrosine + diphosphate</text>
        <dbReference type="Rhea" id="RHEA:13673"/>
        <dbReference type="Rhea" id="RHEA-COMP:12147"/>
        <dbReference type="Rhea" id="RHEA-COMP:12148"/>
        <dbReference type="ChEBI" id="CHEBI:33019"/>
        <dbReference type="ChEBI" id="CHEBI:46398"/>
        <dbReference type="ChEBI" id="CHEBI:46858"/>
        <dbReference type="ChEBI" id="CHEBI:90602"/>
        <dbReference type="EC" id="2.7.7.59"/>
    </reaction>
</comment>
<feature type="domain" description="ACT" evidence="7">
    <location>
        <begin position="849"/>
        <end position="920"/>
    </location>
</feature>
<feature type="region of interest" description="Uridylyltransferase" evidence="6">
    <location>
        <begin position="1"/>
        <end position="370"/>
    </location>
</feature>
<accession>I0JX59</accession>
<comment type="similarity">
    <text evidence="6">Belongs to the GlnD family.</text>
</comment>
<dbReference type="Pfam" id="PF24931">
    <property type="entry name" value="ACT_ACR9_3rd"/>
    <property type="match status" value="1"/>
</dbReference>
<comment type="domain">
    <text evidence="6">Has four distinct domains: an N-terminal nucleotidyltransferase (NT) domain responsible for UTase activity, a central HD domain that encodes UR activity, and two C-terminal ACT domains that seem to have a role in glutamine sensing.</text>
</comment>
<organism evidence="9 10">
    <name type="scientific">Methylacidiphilum fumariolicum (strain SolV)</name>
    <dbReference type="NCBI Taxonomy" id="1156937"/>
    <lineage>
        <taxon>Bacteria</taxon>
        <taxon>Pseudomonadati</taxon>
        <taxon>Verrucomicrobiota</taxon>
        <taxon>Methylacidiphilae</taxon>
        <taxon>Methylacidiphilales</taxon>
        <taxon>Methylacidiphilaceae</taxon>
        <taxon>Methylacidiphilum (ex Ratnadevi et al. 2023)</taxon>
    </lineage>
</organism>
<dbReference type="Gene3D" id="3.30.460.10">
    <property type="entry name" value="Beta Polymerase, domain 2"/>
    <property type="match status" value="1"/>
</dbReference>
<reference evidence="9 10" key="1">
    <citation type="journal article" date="2012" name="J. Bacteriol.">
        <title>Draft Genome Sequence of the Volcano-Inhabiting Thermoacidophilic Methanotroph Methylacidiphilum fumariolicum Strain SolV.</title>
        <authorList>
            <person name="Khadem A.F."/>
            <person name="Wieczorek A.S."/>
            <person name="Pol A."/>
            <person name="Vuilleumier S."/>
            <person name="Harhangi H.R."/>
            <person name="Dunfield P.F."/>
            <person name="Kalyuzhnaya M.G."/>
            <person name="Murrell J.C."/>
            <person name="Francoijs K.-J."/>
            <person name="Stunnenberg H.G."/>
            <person name="Stein L.Y."/>
            <person name="DiSpirito A.A."/>
            <person name="Semrau J.D."/>
            <person name="Lajus A."/>
            <person name="Medigue C."/>
            <person name="Klotz M.G."/>
            <person name="Jetten M.S.M."/>
            <person name="Op den Camp H.J.M."/>
        </authorList>
    </citation>
    <scope>NUCLEOTIDE SEQUENCE [LARGE SCALE GENOMIC DNA]</scope>
    <source>
        <strain evidence="9 10">SolV</strain>
    </source>
</reference>
<evidence type="ECO:0000256" key="3">
    <source>
        <dbReference type="ARBA" id="ARBA00022801"/>
    </source>
</evidence>
<name>I0JX59_METFB</name>
<evidence type="ECO:0000259" key="7">
    <source>
        <dbReference type="PROSITE" id="PS51671"/>
    </source>
</evidence>
<keyword evidence="3 6" id="KW-0378">Hydrolase</keyword>
<dbReference type="PROSITE" id="PS51671">
    <property type="entry name" value="ACT"/>
    <property type="match status" value="2"/>
</dbReference>
<dbReference type="SUPFAM" id="SSF55021">
    <property type="entry name" value="ACT-like"/>
    <property type="match status" value="2"/>
</dbReference>
<dbReference type="InterPro" id="IPR013546">
    <property type="entry name" value="PII_UdlTrfase/GS_AdlTrfase"/>
</dbReference>
<keyword evidence="1 6" id="KW-0808">Transferase</keyword>
<evidence type="ECO:0000256" key="1">
    <source>
        <dbReference type="ARBA" id="ARBA00022679"/>
    </source>
</evidence>
<gene>
    <name evidence="6 9" type="primary">glnD</name>
    <name evidence="9" type="ORF">MFUM_230007</name>
</gene>
<protein>
    <recommendedName>
        <fullName evidence="6">Bifunctional uridylyltransferase/uridylyl-removing enzyme</fullName>
        <shortName evidence="6">UTase/UR</shortName>
    </recommendedName>
    <alternativeName>
        <fullName evidence="6">Bifunctional [protein-PII] modification enzyme</fullName>
    </alternativeName>
    <alternativeName>
        <fullName evidence="6">Bifunctional nitrogen sensor protein</fullName>
    </alternativeName>
    <domain>
        <recommendedName>
            <fullName evidence="6">[Protein-PII] uridylyltransferase</fullName>
            <shortName evidence="6">PII uridylyltransferase</shortName>
            <shortName evidence="6">UTase</shortName>
            <ecNumber evidence="6">2.7.7.59</ecNumber>
        </recommendedName>
    </domain>
    <domain>
        <recommendedName>
            <fullName evidence="6">[Protein-PII]-UMP uridylyl-removing enzyme</fullName>
            <shortName evidence="6">UR</shortName>
            <ecNumber evidence="6">3.1.4.-</ecNumber>
        </recommendedName>
    </domain>
</protein>
<evidence type="ECO:0000256" key="5">
    <source>
        <dbReference type="ARBA" id="ARBA00023268"/>
    </source>
</evidence>
<dbReference type="InterPro" id="IPR045865">
    <property type="entry name" value="ACT-like_dom_sf"/>
</dbReference>
<dbReference type="Gene3D" id="1.10.3090.10">
    <property type="entry name" value="cca-adding enzyme, domain 2"/>
    <property type="match status" value="1"/>
</dbReference>
<dbReference type="GO" id="GO:0008081">
    <property type="term" value="F:phosphoric diester hydrolase activity"/>
    <property type="evidence" value="ECO:0007669"/>
    <property type="project" value="UniProtKB-UniRule"/>
</dbReference>
<dbReference type="CDD" id="cd05401">
    <property type="entry name" value="NT_GlnE_GlnD_like"/>
    <property type="match status" value="1"/>
</dbReference>
<dbReference type="PIRSF" id="PIRSF006288">
    <property type="entry name" value="PII_uridyltransf"/>
    <property type="match status" value="1"/>
</dbReference>
<keyword evidence="5 6" id="KW-0511">Multifunctional enzyme</keyword>
<comment type="activity regulation">
    <text evidence="6">Uridylyltransferase (UTase) activity is inhibited by glutamine, while glutamine activates uridylyl-removing (UR) activity.</text>
</comment>
<dbReference type="Pfam" id="PF03710">
    <property type="entry name" value="GlnE"/>
    <property type="match status" value="1"/>
</dbReference>
<dbReference type="eggNOG" id="COG2844">
    <property type="taxonomic scope" value="Bacteria"/>
</dbReference>
<dbReference type="SUPFAM" id="SSF81593">
    <property type="entry name" value="Nucleotidyltransferase substrate binding subunit/domain"/>
    <property type="match status" value="1"/>
</dbReference>
<dbReference type="EC" id="3.1.4.-" evidence="6"/>
<evidence type="ECO:0000256" key="2">
    <source>
        <dbReference type="ARBA" id="ARBA00022695"/>
    </source>
</evidence>
<dbReference type="FunCoup" id="I0JX59">
    <property type="interactions" value="151"/>
</dbReference>
<dbReference type="EMBL" id="CAHT01000026">
    <property type="protein sequence ID" value="CCG91828.1"/>
    <property type="molecule type" value="Genomic_DNA"/>
</dbReference>
<dbReference type="CDD" id="cd04900">
    <property type="entry name" value="ACT_UUR-like_1"/>
    <property type="match status" value="1"/>
</dbReference>
<feature type="domain" description="ACT" evidence="7">
    <location>
        <begin position="737"/>
        <end position="817"/>
    </location>
</feature>
<dbReference type="InterPro" id="IPR005190">
    <property type="entry name" value="GlnE_rpt_dom"/>
</dbReference>
<dbReference type="InterPro" id="IPR010043">
    <property type="entry name" value="UTase/UR"/>
</dbReference>
<sequence>MSLSYDNGKVKSCKSKMSSFDKSLKEIEKELIQSKKKPKDLVLFYKNFLKKELHHVRMEGALGASGKSIARRRAELFMVILTHMWEMALEQLFSPMAFEEPSVALVAVGGFGRKELSPASDIDLLFLYDPQKGAEDVIYELIHKILYFLWDIGLDVGHSTHQLEEIIAWANRDLQTKTALLDADLICGSKQLWERFQRIFEPSCIHGKEKEFIEWRLEDLKEQHRKYGATVLVQEPNIKWGCGGLRDYQSLFWIARVKEKITQREQIVSEKWMEVKDLEKLENAYDFLLRVREKLHFLEKRKFDLLTLGSQGKIATALGYPQKDILARVEEFMRHFYDHALQIYLIANTTAQAIAAQKKGFLSKGRTSKPFGSFSIENHSLEVVNPEKLTENPLLILKAFSFIQRWGLKIGPTLKIQIKNRLHLINANFLRRRDVRDLIRLIFSRKGQVGEVCRQMHEIGLLGKLFPEFAPLRCLVQHEFFHRYTADEHTLKAIEVIDALLGAKEAPYKNFASLFHQLQNPFILYLAILLHDTGRAANRRKHHEELSAVNAMNAAKRLRLSAEELSDLVFLVDQHLLMGQIAVRRNLEDEETILDFARRVGSQQRLDMLLLLTFADQEGTGESKNWTSWKNLLLWELYHQTSRALANREEFIFERRKSIEQIKEKTKARLSSRIDEEEVEAHFNNLPLRYFQTFSEEAISIHIELIHRFFMNQIDSSSNVLAPVVKWIDKPELDHSEVIIVTWDRLGVFSRICGSFSVLGLSILTADIHTRNDGIVLDVFKVCTSNKEFASKEQYKNAFCKILEKAFISESFDITEQLAKNKTIIKEDYEGEFPTSITFDQDSSKKYTILDIQTPDKPALLYRISNALLELGIEIVSARIATEKGAALDTFYVLNKNGEKIIKDEEIKEILRNIRKAAGI</sequence>
<evidence type="ECO:0000259" key="8">
    <source>
        <dbReference type="PROSITE" id="PS51831"/>
    </source>
</evidence>
<dbReference type="AlphaFoldDB" id="I0JX59"/>
<proteinExistence type="inferred from homology"/>
<comment type="catalytic activity">
    <reaction evidence="6">
        <text>[protein-PII]-uridylyl-L-tyrosine + H2O = [protein-PII]-L-tyrosine + UMP + H(+)</text>
        <dbReference type="Rhea" id="RHEA:48600"/>
        <dbReference type="Rhea" id="RHEA-COMP:12147"/>
        <dbReference type="Rhea" id="RHEA-COMP:12148"/>
        <dbReference type="ChEBI" id="CHEBI:15377"/>
        <dbReference type="ChEBI" id="CHEBI:15378"/>
        <dbReference type="ChEBI" id="CHEBI:46858"/>
        <dbReference type="ChEBI" id="CHEBI:57865"/>
        <dbReference type="ChEBI" id="CHEBI:90602"/>
    </reaction>
</comment>
<dbReference type="PROSITE" id="PS51831">
    <property type="entry name" value="HD"/>
    <property type="match status" value="1"/>
</dbReference>
<dbReference type="PANTHER" id="PTHR47320">
    <property type="entry name" value="BIFUNCTIONAL URIDYLYLTRANSFERASE/URIDYLYL-REMOVING ENZYME"/>
    <property type="match status" value="1"/>
</dbReference>
<keyword evidence="2 6" id="KW-0548">Nucleotidyltransferase</keyword>
<keyword evidence="4 6" id="KW-0460">Magnesium</keyword>
<comment type="cofactor">
    <cofactor evidence="6">
        <name>Mg(2+)</name>
        <dbReference type="ChEBI" id="CHEBI:18420"/>
    </cofactor>
</comment>
<dbReference type="SUPFAM" id="SSF81301">
    <property type="entry name" value="Nucleotidyltransferase"/>
    <property type="match status" value="1"/>
</dbReference>
<dbReference type="GO" id="GO:0006808">
    <property type="term" value="P:regulation of nitrogen utilization"/>
    <property type="evidence" value="ECO:0007669"/>
    <property type="project" value="UniProtKB-UniRule"/>
</dbReference>
<dbReference type="HAMAP" id="MF_00277">
    <property type="entry name" value="PII_uridylyl_transf"/>
    <property type="match status" value="1"/>
</dbReference>
<dbReference type="CDD" id="cd04899">
    <property type="entry name" value="ACT_ACR-UUR-like_2"/>
    <property type="match status" value="1"/>
</dbReference>
<comment type="caution">
    <text evidence="9">The sequence shown here is derived from an EMBL/GenBank/DDBJ whole genome shotgun (WGS) entry which is preliminary data.</text>
</comment>
<comment type="caution">
    <text evidence="6">Lacks conserved residue(s) required for the propagation of feature annotation.</text>
</comment>
<evidence type="ECO:0000313" key="10">
    <source>
        <dbReference type="Proteomes" id="UP000004837"/>
    </source>
</evidence>
<feature type="domain" description="HD" evidence="8">
    <location>
        <begin position="486"/>
        <end position="609"/>
    </location>
</feature>
<evidence type="ECO:0000313" key="9">
    <source>
        <dbReference type="EMBL" id="CCG91828.1"/>
    </source>
</evidence>
<dbReference type="Pfam" id="PF08335">
    <property type="entry name" value="GlnD_UR_UTase"/>
    <property type="match status" value="1"/>
</dbReference>
<dbReference type="STRING" id="1156937.GCA_000953475_00916"/>
<comment type="function">
    <text evidence="6">Modifies, by uridylylation and deuridylylation, the PII regulatory proteins (GlnB and homologs), in response to the nitrogen status of the cell that GlnD senses through the glutamine level. Under low glutamine levels, catalyzes the conversion of the PII proteins and UTP to PII-UMP and PPi, while under higher glutamine levels, GlnD hydrolyzes PII-UMP to PII and UMP (deuridylylation). Thus, controls uridylylation state and activity of the PII proteins, and plays an important role in the regulation of nitrogen metabolism.</text>
</comment>